<gene>
    <name evidence="2" type="ORF">PENSTE_c010G02855</name>
</gene>
<proteinExistence type="predicted"/>
<evidence type="ECO:0000313" key="2">
    <source>
        <dbReference type="EMBL" id="OQE22291.1"/>
    </source>
</evidence>
<name>A0A1V6T848_9EURO</name>
<dbReference type="Proteomes" id="UP000191285">
    <property type="component" value="Unassembled WGS sequence"/>
</dbReference>
<feature type="compositionally biased region" description="Basic and acidic residues" evidence="1">
    <location>
        <begin position="47"/>
        <end position="57"/>
    </location>
</feature>
<feature type="compositionally biased region" description="Low complexity" evidence="1">
    <location>
        <begin position="84"/>
        <end position="95"/>
    </location>
</feature>
<organism evidence="2 3">
    <name type="scientific">Penicillium steckii</name>
    <dbReference type="NCBI Taxonomy" id="303698"/>
    <lineage>
        <taxon>Eukaryota</taxon>
        <taxon>Fungi</taxon>
        <taxon>Dikarya</taxon>
        <taxon>Ascomycota</taxon>
        <taxon>Pezizomycotina</taxon>
        <taxon>Eurotiomycetes</taxon>
        <taxon>Eurotiomycetidae</taxon>
        <taxon>Eurotiales</taxon>
        <taxon>Aspergillaceae</taxon>
        <taxon>Penicillium</taxon>
    </lineage>
</organism>
<reference evidence="3" key="1">
    <citation type="journal article" date="2017" name="Nat. Microbiol.">
        <title>Global analysis of biosynthetic gene clusters reveals vast potential of secondary metabolite production in Penicillium species.</title>
        <authorList>
            <person name="Nielsen J.C."/>
            <person name="Grijseels S."/>
            <person name="Prigent S."/>
            <person name="Ji B."/>
            <person name="Dainat J."/>
            <person name="Nielsen K.F."/>
            <person name="Frisvad J.C."/>
            <person name="Workman M."/>
            <person name="Nielsen J."/>
        </authorList>
    </citation>
    <scope>NUCLEOTIDE SEQUENCE [LARGE SCALE GENOMIC DNA]</scope>
    <source>
        <strain evidence="3">IBT 24891</strain>
    </source>
</reference>
<sequence length="113" mass="12466">MFNPRGVYRAAIKSQPYRSLFQANHIQKTYQIHPIASLRNYSTQGYGDDKGDPHAEDPQAQGVSERSRELEHPGPPQHKKKSSDSQSSGSESGKGQTKEKPNSSGSAKGRDKK</sequence>
<accession>A0A1V6T848</accession>
<evidence type="ECO:0000256" key="1">
    <source>
        <dbReference type="SAM" id="MobiDB-lite"/>
    </source>
</evidence>
<dbReference type="EMBL" id="MLKD01000010">
    <property type="protein sequence ID" value="OQE22291.1"/>
    <property type="molecule type" value="Genomic_DNA"/>
</dbReference>
<dbReference type="OrthoDB" id="5334244at2759"/>
<evidence type="ECO:0000313" key="3">
    <source>
        <dbReference type="Proteomes" id="UP000191285"/>
    </source>
</evidence>
<feature type="region of interest" description="Disordered" evidence="1">
    <location>
        <begin position="41"/>
        <end position="113"/>
    </location>
</feature>
<dbReference type="AlphaFoldDB" id="A0A1V6T848"/>
<comment type="caution">
    <text evidence="2">The sequence shown here is derived from an EMBL/GenBank/DDBJ whole genome shotgun (WGS) entry which is preliminary data.</text>
</comment>
<keyword evidence="3" id="KW-1185">Reference proteome</keyword>
<protein>
    <submittedName>
        <fullName evidence="2">Uncharacterized protein</fullName>
    </submittedName>
</protein>